<accession>A0A0A9Y1F3</accession>
<feature type="chain" id="PRO_5002053226" evidence="2">
    <location>
        <begin position="20"/>
        <end position="102"/>
    </location>
</feature>
<reference evidence="3" key="2">
    <citation type="submission" date="2014-07" db="EMBL/GenBank/DDBJ databases">
        <authorList>
            <person name="Hull J."/>
        </authorList>
    </citation>
    <scope>NUCLEOTIDE SEQUENCE</scope>
</reference>
<keyword evidence="1" id="KW-1133">Transmembrane helix</keyword>
<organism evidence="3">
    <name type="scientific">Lygus hesperus</name>
    <name type="common">Western plant bug</name>
    <dbReference type="NCBI Taxonomy" id="30085"/>
    <lineage>
        <taxon>Eukaryota</taxon>
        <taxon>Metazoa</taxon>
        <taxon>Ecdysozoa</taxon>
        <taxon>Arthropoda</taxon>
        <taxon>Hexapoda</taxon>
        <taxon>Insecta</taxon>
        <taxon>Pterygota</taxon>
        <taxon>Neoptera</taxon>
        <taxon>Paraneoptera</taxon>
        <taxon>Hemiptera</taxon>
        <taxon>Heteroptera</taxon>
        <taxon>Panheteroptera</taxon>
        <taxon>Cimicomorpha</taxon>
        <taxon>Miridae</taxon>
        <taxon>Mirini</taxon>
        <taxon>Lygus</taxon>
    </lineage>
</organism>
<keyword evidence="1" id="KW-0472">Membrane</keyword>
<evidence type="ECO:0000256" key="2">
    <source>
        <dbReference type="SAM" id="SignalP"/>
    </source>
</evidence>
<dbReference type="PANTHER" id="PTHR13146:SF0">
    <property type="entry name" value="SOLUTE CARRIER FAMILY 35 MEMBER F6"/>
    <property type="match status" value="1"/>
</dbReference>
<sequence>MSFVVIGLTLVGLSTLSTSKNNIDENTNNAVDEGNRYTSLQTLGNFLVISAQVLHAYQGVCQERLVRLYRVPPLQMIGIEGVYGIALTLCLLAFLQLVPNTV</sequence>
<reference evidence="3" key="1">
    <citation type="journal article" date="2014" name="PLoS ONE">
        <title>Transcriptome-Based Identification of ABC Transporters in the Western Tarnished Plant Bug Lygus hesperus.</title>
        <authorList>
            <person name="Hull J.J."/>
            <person name="Chaney K."/>
            <person name="Geib S.M."/>
            <person name="Fabrick J.A."/>
            <person name="Brent C.S."/>
            <person name="Walsh D."/>
            <person name="Lavine L.C."/>
        </authorList>
    </citation>
    <scope>NUCLEOTIDE SEQUENCE</scope>
</reference>
<name>A0A0A9Y1F3_LYGHE</name>
<feature type="signal peptide" evidence="2">
    <location>
        <begin position="1"/>
        <end position="19"/>
    </location>
</feature>
<evidence type="ECO:0000256" key="1">
    <source>
        <dbReference type="SAM" id="Phobius"/>
    </source>
</evidence>
<feature type="transmembrane region" description="Helical" evidence="1">
    <location>
        <begin position="81"/>
        <end position="98"/>
    </location>
</feature>
<dbReference type="AlphaFoldDB" id="A0A0A9Y1F3"/>
<keyword evidence="2" id="KW-0732">Signal</keyword>
<evidence type="ECO:0000313" key="3">
    <source>
        <dbReference type="EMBL" id="JAG25994.1"/>
    </source>
</evidence>
<proteinExistence type="predicted"/>
<gene>
    <name evidence="3" type="ORF">CM83_7051</name>
</gene>
<dbReference type="GO" id="GO:0016020">
    <property type="term" value="C:membrane"/>
    <property type="evidence" value="ECO:0007669"/>
    <property type="project" value="TreeGrafter"/>
</dbReference>
<dbReference type="PANTHER" id="PTHR13146">
    <property type="match status" value="1"/>
</dbReference>
<dbReference type="EMBL" id="GBHO01017610">
    <property type="protein sequence ID" value="JAG25994.1"/>
    <property type="molecule type" value="Transcribed_RNA"/>
</dbReference>
<keyword evidence="1 3" id="KW-0812">Transmembrane</keyword>
<protein>
    <submittedName>
        <fullName evidence="3">Transmembrane protein C2orf18</fullName>
    </submittedName>
</protein>